<dbReference type="Gene3D" id="3.30.160.60">
    <property type="entry name" value="Classic Zinc Finger"/>
    <property type="match status" value="2"/>
</dbReference>
<evidence type="ECO:0000256" key="4">
    <source>
        <dbReference type="ARBA" id="ARBA00022833"/>
    </source>
</evidence>
<dbReference type="SUPFAM" id="SSF57667">
    <property type="entry name" value="beta-beta-alpha zinc fingers"/>
    <property type="match status" value="1"/>
</dbReference>
<dbReference type="OrthoDB" id="427030at2759"/>
<dbReference type="GO" id="GO:0000978">
    <property type="term" value="F:RNA polymerase II cis-regulatory region sequence-specific DNA binding"/>
    <property type="evidence" value="ECO:0007669"/>
    <property type="project" value="TreeGrafter"/>
</dbReference>
<dbReference type="Proteomes" id="UP000663879">
    <property type="component" value="Unassembled WGS sequence"/>
</dbReference>
<evidence type="ECO:0000256" key="3">
    <source>
        <dbReference type="ARBA" id="ARBA00022771"/>
    </source>
</evidence>
<reference evidence="8" key="1">
    <citation type="submission" date="2021-02" db="EMBL/GenBank/DDBJ databases">
        <authorList>
            <person name="Nowell W R."/>
        </authorList>
    </citation>
    <scope>NUCLEOTIDE SEQUENCE</scope>
    <source>
        <strain evidence="8">Ploen Becks lab</strain>
    </source>
</reference>
<organism evidence="8 9">
    <name type="scientific">Brachionus calyciflorus</name>
    <dbReference type="NCBI Taxonomy" id="104777"/>
    <lineage>
        <taxon>Eukaryota</taxon>
        <taxon>Metazoa</taxon>
        <taxon>Spiralia</taxon>
        <taxon>Gnathifera</taxon>
        <taxon>Rotifera</taxon>
        <taxon>Eurotatoria</taxon>
        <taxon>Monogononta</taxon>
        <taxon>Pseudotrocha</taxon>
        <taxon>Ploima</taxon>
        <taxon>Brachionidae</taxon>
        <taxon>Brachionus</taxon>
    </lineage>
</organism>
<protein>
    <recommendedName>
        <fullName evidence="7">C2H2-type domain-containing protein</fullName>
    </recommendedName>
</protein>
<dbReference type="FunFam" id="3.30.160.60:FF:000125">
    <property type="entry name" value="Putative zinc finger protein 143"/>
    <property type="match status" value="1"/>
</dbReference>
<name>A0A813SYD1_9BILA</name>
<evidence type="ECO:0000256" key="1">
    <source>
        <dbReference type="ARBA" id="ARBA00022723"/>
    </source>
</evidence>
<dbReference type="Pfam" id="PF00096">
    <property type="entry name" value="zf-C2H2"/>
    <property type="match status" value="1"/>
</dbReference>
<keyword evidence="9" id="KW-1185">Reference proteome</keyword>
<gene>
    <name evidence="8" type="ORF">OXX778_LOCUS6590</name>
</gene>
<dbReference type="FunFam" id="3.30.160.60:FF:000013">
    <property type="entry name" value="Putative zinc finger E-box-binding homeobox 2"/>
    <property type="match status" value="1"/>
</dbReference>
<dbReference type="InterPro" id="IPR013087">
    <property type="entry name" value="Znf_C2H2_type"/>
</dbReference>
<dbReference type="InterPro" id="IPR036236">
    <property type="entry name" value="Znf_C2H2_sf"/>
</dbReference>
<accession>A0A813SYD1</accession>
<evidence type="ECO:0000256" key="5">
    <source>
        <dbReference type="PROSITE-ProRule" id="PRU00042"/>
    </source>
</evidence>
<dbReference type="PANTHER" id="PTHR23235">
    <property type="entry name" value="KRUEPPEL-LIKE TRANSCRIPTION FACTOR"/>
    <property type="match status" value="1"/>
</dbReference>
<feature type="domain" description="C2H2-type" evidence="7">
    <location>
        <begin position="197"/>
        <end position="226"/>
    </location>
</feature>
<dbReference type="PROSITE" id="PS50157">
    <property type="entry name" value="ZINC_FINGER_C2H2_2"/>
    <property type="match status" value="1"/>
</dbReference>
<dbReference type="PANTHER" id="PTHR23235:SF120">
    <property type="entry name" value="KRUPPEL-LIKE FACTOR 15"/>
    <property type="match status" value="1"/>
</dbReference>
<evidence type="ECO:0000256" key="2">
    <source>
        <dbReference type="ARBA" id="ARBA00022737"/>
    </source>
</evidence>
<dbReference type="EMBL" id="CAJNOC010000792">
    <property type="protein sequence ID" value="CAF0803412.1"/>
    <property type="molecule type" value="Genomic_DNA"/>
</dbReference>
<evidence type="ECO:0000256" key="6">
    <source>
        <dbReference type="SAM" id="MobiDB-lite"/>
    </source>
</evidence>
<evidence type="ECO:0000259" key="7">
    <source>
        <dbReference type="PROSITE" id="PS50157"/>
    </source>
</evidence>
<feature type="region of interest" description="Disordered" evidence="6">
    <location>
        <begin position="88"/>
        <end position="114"/>
    </location>
</feature>
<dbReference type="AlphaFoldDB" id="A0A813SYD1"/>
<dbReference type="SMART" id="SM00355">
    <property type="entry name" value="ZnF_C2H2"/>
    <property type="match status" value="2"/>
</dbReference>
<keyword evidence="1" id="KW-0479">Metal-binding</keyword>
<proteinExistence type="predicted"/>
<feature type="region of interest" description="Disordered" evidence="6">
    <location>
        <begin position="252"/>
        <end position="273"/>
    </location>
</feature>
<keyword evidence="2" id="KW-0677">Repeat</keyword>
<dbReference type="GO" id="GO:0000981">
    <property type="term" value="F:DNA-binding transcription factor activity, RNA polymerase II-specific"/>
    <property type="evidence" value="ECO:0007669"/>
    <property type="project" value="TreeGrafter"/>
</dbReference>
<feature type="compositionally biased region" description="Low complexity" evidence="6">
    <location>
        <begin position="88"/>
        <end position="111"/>
    </location>
</feature>
<keyword evidence="3 5" id="KW-0863">Zinc-finger</keyword>
<dbReference type="PROSITE" id="PS00028">
    <property type="entry name" value="ZINC_FINGER_C2H2_1"/>
    <property type="match status" value="1"/>
</dbReference>
<keyword evidence="4" id="KW-0862">Zinc</keyword>
<evidence type="ECO:0000313" key="8">
    <source>
        <dbReference type="EMBL" id="CAF0803412.1"/>
    </source>
</evidence>
<sequence>MLSQGLEPFIVHDSYHGGMQYTLHDQGMILPTSHIKNQPFEFYETNQTFIQEAKPIIIHPNLLSTNQMVVLSPQQQQQQFVLPVGKKSTSPVSSTFSSSSNSNSPINRTSSMQEQSGQIIMNFEHVGPYQNEYMNNQIYHHEPQYSINPQIPAKKMNKIHSPMITNFKTENTEFHQTAQTSQHRQRANASSNDNRPYTCGYENCGKSFKHKHHLKEHERLHTGEKPFQCDRCFKRFSHSGSYSQHINQRNKYCKNGMDDDQQNQGQDINMSNN</sequence>
<dbReference type="GO" id="GO:0008270">
    <property type="term" value="F:zinc ion binding"/>
    <property type="evidence" value="ECO:0007669"/>
    <property type="project" value="UniProtKB-KW"/>
</dbReference>
<evidence type="ECO:0000313" key="9">
    <source>
        <dbReference type="Proteomes" id="UP000663879"/>
    </source>
</evidence>
<comment type="caution">
    <text evidence="8">The sequence shown here is derived from an EMBL/GenBank/DDBJ whole genome shotgun (WGS) entry which is preliminary data.</text>
</comment>